<dbReference type="PROSITE" id="PS51316">
    <property type="entry name" value="ODV"/>
    <property type="match status" value="2"/>
</dbReference>
<reference evidence="4 5" key="1">
    <citation type="submission" date="2023-05" db="EMBL/GenBank/DDBJ databases">
        <title>B98-5 Cell Line De Novo Hybrid Assembly: An Optical Mapping Approach.</title>
        <authorList>
            <person name="Kananen K."/>
            <person name="Auerbach J.A."/>
            <person name="Kautto E."/>
            <person name="Blachly J.S."/>
        </authorList>
    </citation>
    <scope>NUCLEOTIDE SEQUENCE [LARGE SCALE GENOMIC DNA]</scope>
    <source>
        <strain evidence="4">B95-8</strain>
        <tissue evidence="4">Cell line</tissue>
    </source>
</reference>
<evidence type="ECO:0000259" key="3">
    <source>
        <dbReference type="PROSITE" id="PS51316"/>
    </source>
</evidence>
<accession>A0ABQ9THW3</accession>
<sequence>MKHMLRCIGNEMGLWHCHKGTQILRVTDGGVVGTSVPGSAFGATNVTMVAPGRICSRQTTEVNFPDIVENSYTQQEETKLSFRDSKNRLLLSQVAYFQNYQLKTDKDQKDHDEEQKYRDSKNKHLMSQVAYYLACRLKLKFCGFLCSAPASGRPPLRKISAVNIPEGIEKSCSQQEEKKPNVRASKNRLLSQVAYFQNYRMKTYKDQKDQEEEQNYRDSKNKLFMSQVAYYLACRLKMKVPGLLCSAPNVIMVASGKPFSKKIPEVNVPEGTEKSCSQQEDKKLDFGVSKNRCLMNEVNYSLNYQLKTYEDRKDHDEEQKYGDSKNKLVMSQVVCYLGCQLKTEVPEFLCSAPNVIMVVASGMPFSGMIPEVNVPEGIEKFCSQQEDNKLDVRVSKNRCLMSEVNYSLNYQLKMFEDRKDHDEEQKYGDSENKLLMSQVVYYLAGQLTTEVPGFLCSAPNVIMVASGRPLSGKISEVNISEGIEKFCSQQEDNKPNVGVSKNRCLMSEVNYSLNYQLKTYNDQKDHDEEQKYGDSKNKLYMSQAAYYLGCRLNMEGKALFSGPGRNAMIVHSTRCGELKEDSAPYIIWNLQESVEEEAPQESWDEGDSTLSVPPGTSAFNETYRSNLHALEEQQVNLAVDTDKIKNDQEEEDQGPPCPRLSMELVEAEEPEVFRYSLDLLYSTHTAYPEFYYTCQAYTYVIFVFVEERVRLTLDMDSRFLTMTVIRLPLVSRAEKVPFVSHRDCNTRTVPPFVHHHDRGTRAVPPFVYHHDHGTRTVPPFVYHHDRDTRTVPPFVHHHDRDTRTVPPFVYHHDRDTRTVPPFVHHHDRDTRTVPPFVYHHDRGTRTVPPFVYHHDRDTRTVPPFVYHHDRDTRTVPPFVYHHDWDTRTVPPFVYHHDCDTRTVPPFVYHHDRGTRIVPPFVHRHDRDTGLFQHLSTTMILVPELFHHFSITMIVIQQLFHHLSTTMILVPGLFHHLSTTMTVHHDRDTRTVPPFVYHRDHGTRTVPPFFYHHDCDTRTVPPFVCHHDCGTRTVPPFICQDNHGTRTVPPFVCHHDHDTRTVPPFVYHHYHDDRSVPFRDTLFIRK</sequence>
<feature type="domain" description="Olduvai" evidence="3">
    <location>
        <begin position="661"/>
        <end position="740"/>
    </location>
</feature>
<dbReference type="InterPro" id="IPR010630">
    <property type="entry name" value="Olduvai_dom"/>
</dbReference>
<evidence type="ECO:0000256" key="2">
    <source>
        <dbReference type="ARBA" id="ARBA00038417"/>
    </source>
</evidence>
<proteinExistence type="inferred from homology"/>
<keyword evidence="1" id="KW-0175">Coiled coil</keyword>
<dbReference type="Proteomes" id="UP001266305">
    <property type="component" value="Unassembled WGS sequence"/>
</dbReference>
<comment type="similarity">
    <text evidence="2">Belongs to the NBPF family.</text>
</comment>
<protein>
    <recommendedName>
        <fullName evidence="3">Olduvai domain-containing protein</fullName>
    </recommendedName>
</protein>
<name>A0ABQ9THW3_SAGOE</name>
<evidence type="ECO:0000313" key="4">
    <source>
        <dbReference type="EMBL" id="KAK2084180.1"/>
    </source>
</evidence>
<feature type="domain" description="Olduvai" evidence="3">
    <location>
        <begin position="587"/>
        <end position="658"/>
    </location>
</feature>
<dbReference type="EMBL" id="JASSZA010000022">
    <property type="protein sequence ID" value="KAK2084180.1"/>
    <property type="molecule type" value="Genomic_DNA"/>
</dbReference>
<evidence type="ECO:0000313" key="5">
    <source>
        <dbReference type="Proteomes" id="UP001266305"/>
    </source>
</evidence>
<dbReference type="SMART" id="SM01148">
    <property type="entry name" value="DUF1220"/>
    <property type="match status" value="2"/>
</dbReference>
<dbReference type="InterPro" id="IPR055306">
    <property type="entry name" value="NBPF"/>
</dbReference>
<gene>
    <name evidence="4" type="ORF">P7K49_037213</name>
</gene>
<dbReference type="PANTHER" id="PTHR14199:SF38">
    <property type="entry name" value="NEUROBLASTOMA BREAKPOINT FAMILY MEMBER 6-LIKE PROTEIN"/>
    <property type="match status" value="1"/>
</dbReference>
<comment type="caution">
    <text evidence="4">The sequence shown here is derived from an EMBL/GenBank/DDBJ whole genome shotgun (WGS) entry which is preliminary data.</text>
</comment>
<dbReference type="Pfam" id="PF06758">
    <property type="entry name" value="Olduvai"/>
    <property type="match status" value="2"/>
</dbReference>
<dbReference type="PANTHER" id="PTHR14199">
    <property type="entry name" value="NEUROBLASTOMA BREAKPOINT FAMILY MEMBER 6-LIKE PROTEIN"/>
    <property type="match status" value="1"/>
</dbReference>
<keyword evidence="5" id="KW-1185">Reference proteome</keyword>
<organism evidence="4 5">
    <name type="scientific">Saguinus oedipus</name>
    <name type="common">Cotton-top tamarin</name>
    <name type="synonym">Oedipomidas oedipus</name>
    <dbReference type="NCBI Taxonomy" id="9490"/>
    <lineage>
        <taxon>Eukaryota</taxon>
        <taxon>Metazoa</taxon>
        <taxon>Chordata</taxon>
        <taxon>Craniata</taxon>
        <taxon>Vertebrata</taxon>
        <taxon>Euteleostomi</taxon>
        <taxon>Mammalia</taxon>
        <taxon>Eutheria</taxon>
        <taxon>Euarchontoglires</taxon>
        <taxon>Primates</taxon>
        <taxon>Haplorrhini</taxon>
        <taxon>Platyrrhini</taxon>
        <taxon>Cebidae</taxon>
        <taxon>Callitrichinae</taxon>
        <taxon>Saguinus</taxon>
    </lineage>
</organism>
<evidence type="ECO:0000256" key="1">
    <source>
        <dbReference type="ARBA" id="ARBA00023054"/>
    </source>
</evidence>